<sequence length="362" mass="39735">MSSQNPLIVYRQGIQIQEDPVVDGILRHLIAVVMLVIFEEVIVAVIGLLVFHVVVFLVAEIVSMSRVPIFWLLFLAGVFAISFIFMVSAIFFHLTGFSFIIGGVRLILKGFHLIRRFLIHLAVIVSCGPTRLDVLITLDALIDLGTLTGLSTLIVLERPSERNCALDGLLGTKFWTPVIPEVQVKVSSSRFVDVVVDIGTLEPEELTSAFRTAAVVRGAGFATLDDTMRADHMAARQRHHRMLRMLEGFLANGTLGGSFAMLDAVMGSGCRCVRTVSMELPAARVVSDRQGSWLAVGELSKTAAERRHTVITRRSKCRGRHRSDLFSVVQFSSGERAQVLARPVCTAVLAVEEEGPLAKLCK</sequence>
<dbReference type="Proteomes" id="UP000481861">
    <property type="component" value="Unassembled WGS sequence"/>
</dbReference>
<dbReference type="EMBL" id="JAADJZ010000005">
    <property type="protein sequence ID" value="KAF2874678.1"/>
    <property type="molecule type" value="Genomic_DNA"/>
</dbReference>
<organism evidence="2 3">
    <name type="scientific">Massariosphaeria phaeospora</name>
    <dbReference type="NCBI Taxonomy" id="100035"/>
    <lineage>
        <taxon>Eukaryota</taxon>
        <taxon>Fungi</taxon>
        <taxon>Dikarya</taxon>
        <taxon>Ascomycota</taxon>
        <taxon>Pezizomycotina</taxon>
        <taxon>Dothideomycetes</taxon>
        <taxon>Pleosporomycetidae</taxon>
        <taxon>Pleosporales</taxon>
        <taxon>Pleosporales incertae sedis</taxon>
        <taxon>Massariosphaeria</taxon>
    </lineage>
</organism>
<keyword evidence="1" id="KW-1133">Transmembrane helix</keyword>
<protein>
    <submittedName>
        <fullName evidence="2">Uncharacterized protein</fullName>
    </submittedName>
</protein>
<gene>
    <name evidence="2" type="ORF">BDV95DRAFT_665405</name>
</gene>
<evidence type="ECO:0000313" key="2">
    <source>
        <dbReference type="EMBL" id="KAF2874678.1"/>
    </source>
</evidence>
<keyword evidence="3" id="KW-1185">Reference proteome</keyword>
<comment type="caution">
    <text evidence="2">The sequence shown here is derived from an EMBL/GenBank/DDBJ whole genome shotgun (WGS) entry which is preliminary data.</text>
</comment>
<keyword evidence="1" id="KW-0812">Transmembrane</keyword>
<evidence type="ECO:0000256" key="1">
    <source>
        <dbReference type="SAM" id="Phobius"/>
    </source>
</evidence>
<dbReference type="AlphaFoldDB" id="A0A7C8MBZ3"/>
<proteinExistence type="predicted"/>
<keyword evidence="1" id="KW-0472">Membrane</keyword>
<feature type="transmembrane region" description="Helical" evidence="1">
    <location>
        <begin position="29"/>
        <end position="57"/>
    </location>
</feature>
<evidence type="ECO:0000313" key="3">
    <source>
        <dbReference type="Proteomes" id="UP000481861"/>
    </source>
</evidence>
<accession>A0A7C8MBZ3</accession>
<feature type="transmembrane region" description="Helical" evidence="1">
    <location>
        <begin position="69"/>
        <end position="85"/>
    </location>
</feature>
<reference evidence="2 3" key="1">
    <citation type="submission" date="2020-01" db="EMBL/GenBank/DDBJ databases">
        <authorList>
            <consortium name="DOE Joint Genome Institute"/>
            <person name="Haridas S."/>
            <person name="Albert R."/>
            <person name="Binder M."/>
            <person name="Bloem J."/>
            <person name="Labutti K."/>
            <person name="Salamov A."/>
            <person name="Andreopoulos B."/>
            <person name="Baker S.E."/>
            <person name="Barry K."/>
            <person name="Bills G."/>
            <person name="Bluhm B.H."/>
            <person name="Cannon C."/>
            <person name="Castanera R."/>
            <person name="Culley D.E."/>
            <person name="Daum C."/>
            <person name="Ezra D."/>
            <person name="Gonzalez J.B."/>
            <person name="Henrissat B."/>
            <person name="Kuo A."/>
            <person name="Liang C."/>
            <person name="Lipzen A."/>
            <person name="Lutzoni F."/>
            <person name="Magnuson J."/>
            <person name="Mondo S."/>
            <person name="Nolan M."/>
            <person name="Ohm R."/>
            <person name="Pangilinan J."/>
            <person name="Park H.-J.H."/>
            <person name="Ramirez L."/>
            <person name="Alfaro M."/>
            <person name="Sun H."/>
            <person name="Tritt A."/>
            <person name="Yoshinaga Y."/>
            <person name="Zwiers L.-H.L."/>
            <person name="Turgeon B.G."/>
            <person name="Goodwin S.B."/>
            <person name="Spatafora J.W."/>
            <person name="Crous P.W."/>
            <person name="Grigoriev I.V."/>
        </authorList>
    </citation>
    <scope>NUCLEOTIDE SEQUENCE [LARGE SCALE GENOMIC DNA]</scope>
    <source>
        <strain evidence="2 3">CBS 611.86</strain>
    </source>
</reference>
<name>A0A7C8MBZ3_9PLEO</name>